<gene>
    <name evidence="1" type="ORF">HELGO_WM22741</name>
</gene>
<dbReference type="InterPro" id="IPR011257">
    <property type="entry name" value="DNA_glycosylase"/>
</dbReference>
<dbReference type="NCBIfam" id="TIGR02757">
    <property type="entry name" value="TIGR02757 family protein"/>
    <property type="match status" value="1"/>
</dbReference>
<organism evidence="1">
    <name type="scientific">uncultured Campylobacterales bacterium</name>
    <dbReference type="NCBI Taxonomy" id="352960"/>
    <lineage>
        <taxon>Bacteria</taxon>
        <taxon>Pseudomonadati</taxon>
        <taxon>Campylobacterota</taxon>
        <taxon>Epsilonproteobacteria</taxon>
        <taxon>Campylobacterales</taxon>
        <taxon>environmental samples</taxon>
    </lineage>
</organism>
<name>A0A6S6TD59_9BACT</name>
<protein>
    <recommendedName>
        <fullName evidence="2">TIGR02757 family protein</fullName>
    </recommendedName>
</protein>
<dbReference type="EMBL" id="CACVAW010000054">
    <property type="protein sequence ID" value="CAA6813271.1"/>
    <property type="molecule type" value="Genomic_DNA"/>
</dbReference>
<dbReference type="GO" id="GO:0006281">
    <property type="term" value="P:DNA repair"/>
    <property type="evidence" value="ECO:0007669"/>
    <property type="project" value="InterPro"/>
</dbReference>
<dbReference type="Pfam" id="PF09674">
    <property type="entry name" value="DUF2400"/>
    <property type="match status" value="1"/>
</dbReference>
<proteinExistence type="predicted"/>
<reference evidence="1" key="1">
    <citation type="submission" date="2020-01" db="EMBL/GenBank/DDBJ databases">
        <authorList>
            <person name="Meier V. D."/>
            <person name="Meier V D."/>
        </authorList>
    </citation>
    <scope>NUCLEOTIDE SEQUENCE</scope>
    <source>
        <strain evidence="1">HLG_WM_MAG_12</strain>
    </source>
</reference>
<dbReference type="GO" id="GO:0003824">
    <property type="term" value="F:catalytic activity"/>
    <property type="evidence" value="ECO:0007669"/>
    <property type="project" value="InterPro"/>
</dbReference>
<evidence type="ECO:0000313" key="1">
    <source>
        <dbReference type="EMBL" id="CAA6813271.1"/>
    </source>
</evidence>
<accession>A0A6S6TD59</accession>
<evidence type="ECO:0008006" key="2">
    <source>
        <dbReference type="Google" id="ProtNLM"/>
    </source>
</evidence>
<sequence>MQDLKRLLDDEIAIRNNTSEISEEKPDPLLVARKYNDEYISFICAMFSYGNASLIVKFLSKLDFSLLESSSENILNNDLGYYRFQSKQDVLEFFVTMSKFKKLYSLEKIFLEGFSKNQAIIDGIRNIITVIYDINPYRSKGYEFLIGKANSKGAYKRYNMYLRWMVRDDFIDLGLWKSVDKENLIIPLDTHTFRIAKNLGLIKRKTYDYKSAIELTNTLKKFDEFDPVKYDFVMYRLGQEKKL</sequence>
<dbReference type="AlphaFoldDB" id="A0A6S6TD59"/>
<dbReference type="SUPFAM" id="SSF48150">
    <property type="entry name" value="DNA-glycosylase"/>
    <property type="match status" value="1"/>
</dbReference>
<dbReference type="InterPro" id="IPR014127">
    <property type="entry name" value="CHP02757"/>
</dbReference>